<dbReference type="AlphaFoldDB" id="A0A1I5DIB9"/>
<dbReference type="Proteomes" id="UP000183107">
    <property type="component" value="Unassembled WGS sequence"/>
</dbReference>
<evidence type="ECO:0000313" key="1">
    <source>
        <dbReference type="EMBL" id="SFN98989.1"/>
    </source>
</evidence>
<organism evidence="1 2">
    <name type="scientific">Nitrosospira briensis</name>
    <dbReference type="NCBI Taxonomy" id="35799"/>
    <lineage>
        <taxon>Bacteria</taxon>
        <taxon>Pseudomonadati</taxon>
        <taxon>Pseudomonadota</taxon>
        <taxon>Betaproteobacteria</taxon>
        <taxon>Nitrosomonadales</taxon>
        <taxon>Nitrosomonadaceae</taxon>
        <taxon>Nitrosospira</taxon>
    </lineage>
</organism>
<reference evidence="2" key="1">
    <citation type="submission" date="2016-10" db="EMBL/GenBank/DDBJ databases">
        <authorList>
            <person name="Varghese N."/>
        </authorList>
    </citation>
    <scope>NUCLEOTIDE SEQUENCE [LARGE SCALE GENOMIC DNA]</scope>
    <source>
        <strain evidence="2">Nsp8</strain>
    </source>
</reference>
<gene>
    <name evidence="1" type="ORF">SAMN05216386_2345</name>
</gene>
<sequence length="66" mass="7555">MKNKIYPLLPIIGLPFISTGVRQTGFLLSRENNNCNYGENSPFYISSQVPMRYLCQPNKKSINCLE</sequence>
<proteinExistence type="predicted"/>
<name>A0A1I5DIB9_9PROT</name>
<accession>A0A1I5DIB9</accession>
<protein>
    <submittedName>
        <fullName evidence="1">Uncharacterized protein</fullName>
    </submittedName>
</protein>
<evidence type="ECO:0000313" key="2">
    <source>
        <dbReference type="Proteomes" id="UP000183107"/>
    </source>
</evidence>
<dbReference type="EMBL" id="FOVJ01000005">
    <property type="protein sequence ID" value="SFN98989.1"/>
    <property type="molecule type" value="Genomic_DNA"/>
</dbReference>
<keyword evidence="2" id="KW-1185">Reference proteome</keyword>